<dbReference type="PANTHER" id="PTHR38421">
    <property type="entry name" value="TRANSMEMBRANE PROTEIN USGS"/>
    <property type="match status" value="1"/>
</dbReference>
<protein>
    <submittedName>
        <fullName evidence="3">Transmembrane protein UsgS</fullName>
    </submittedName>
</protein>
<evidence type="ECO:0000256" key="2">
    <source>
        <dbReference type="SAM" id="Phobius"/>
    </source>
</evidence>
<dbReference type="Proteomes" id="UP000053958">
    <property type="component" value="Unassembled WGS sequence"/>
</dbReference>
<dbReference type="PANTHER" id="PTHR38421:SF1">
    <property type="entry name" value="TRANSMEMBRANE PROTEIN"/>
    <property type="match status" value="1"/>
</dbReference>
<keyword evidence="2 3" id="KW-0812">Transmembrane</keyword>
<dbReference type="EMBL" id="LASV01000344">
    <property type="protein sequence ID" value="KKA19491.1"/>
    <property type="molecule type" value="Genomic_DNA"/>
</dbReference>
<dbReference type="OrthoDB" id="10041630at2759"/>
<feature type="transmembrane region" description="Helical" evidence="2">
    <location>
        <begin position="87"/>
        <end position="106"/>
    </location>
</feature>
<keyword evidence="4" id="KW-1185">Reference proteome</keyword>
<dbReference type="GeneID" id="25318838"/>
<comment type="caution">
    <text evidence="3">The sequence shown here is derived from an EMBL/GenBank/DDBJ whole genome shotgun (WGS) entry which is preliminary data.</text>
</comment>
<organism evidence="3 4">
    <name type="scientific">Rasamsonia emersonii (strain ATCC 16479 / CBS 393.64 / IMI 116815)</name>
    <dbReference type="NCBI Taxonomy" id="1408163"/>
    <lineage>
        <taxon>Eukaryota</taxon>
        <taxon>Fungi</taxon>
        <taxon>Dikarya</taxon>
        <taxon>Ascomycota</taxon>
        <taxon>Pezizomycotina</taxon>
        <taxon>Eurotiomycetes</taxon>
        <taxon>Eurotiomycetidae</taxon>
        <taxon>Eurotiales</taxon>
        <taxon>Trichocomaceae</taxon>
        <taxon>Rasamsonia</taxon>
    </lineage>
</organism>
<feature type="transmembrane region" description="Helical" evidence="2">
    <location>
        <begin position="178"/>
        <end position="198"/>
    </location>
</feature>
<gene>
    <name evidence="3" type="ORF">T310_6537</name>
</gene>
<keyword evidence="2" id="KW-1133">Transmembrane helix</keyword>
<feature type="region of interest" description="Disordered" evidence="1">
    <location>
        <begin position="348"/>
        <end position="368"/>
    </location>
</feature>
<keyword evidence="2" id="KW-0472">Membrane</keyword>
<accession>A0A0F4YNQ6</accession>
<sequence length="368" mass="41614">MSNFEPNAILRGAQLTVVGTLRALGNPELFKHKHFRQAALAVTVGIVIHLIVQIPIIAIKLVIWVASLVSDLDHATWDDKVIGGLDFISHSVLQVPFLLMTLMRYITPTLDEIFMESLKWVDSTYIQKHESEDPRVLRAMYYPNLVMYSTKGTSGPSGTSKPFPQALMAFFNRYSRRVALWLGIYVLSLLPVVGRFVMPAMSFYTFKKAVGIVPAAVIFGSGLILPKEVLVVFLHCYYASRSLMRELLEPYFCRIRFNKEQKRKWFMDREGVLFGFAFAFTMLIKIPLIGVLMYGIAQASTAYLITKITDPPPPPAHSEGFAESQVAWKNKHRFLQLSLDNLDQFNIKTSEPETGRGETSISPGRKFL</sequence>
<reference evidence="3 4" key="1">
    <citation type="submission" date="2015-04" db="EMBL/GenBank/DDBJ databases">
        <authorList>
            <person name="Heijne W.H."/>
            <person name="Fedorova N.D."/>
            <person name="Nierman W.C."/>
            <person name="Vollebregt A.W."/>
            <person name="Zhao Z."/>
            <person name="Wu L."/>
            <person name="Kumar M."/>
            <person name="Stam H."/>
            <person name="van den Berg M.A."/>
            <person name="Pel H.J."/>
        </authorList>
    </citation>
    <scope>NUCLEOTIDE SEQUENCE [LARGE SCALE GENOMIC DNA]</scope>
    <source>
        <strain evidence="3 4">CBS 393.64</strain>
    </source>
</reference>
<proteinExistence type="predicted"/>
<evidence type="ECO:0000256" key="1">
    <source>
        <dbReference type="SAM" id="MobiDB-lite"/>
    </source>
</evidence>
<dbReference type="RefSeq" id="XP_013326103.1">
    <property type="nucleotide sequence ID" value="XM_013470649.1"/>
</dbReference>
<evidence type="ECO:0000313" key="3">
    <source>
        <dbReference type="EMBL" id="KKA19491.1"/>
    </source>
</evidence>
<feature type="transmembrane region" description="Helical" evidence="2">
    <location>
        <begin position="272"/>
        <end position="297"/>
    </location>
</feature>
<evidence type="ECO:0000313" key="4">
    <source>
        <dbReference type="Proteomes" id="UP000053958"/>
    </source>
</evidence>
<feature type="transmembrane region" description="Helical" evidence="2">
    <location>
        <begin position="210"/>
        <end position="238"/>
    </location>
</feature>
<dbReference type="AlphaFoldDB" id="A0A0F4YNQ6"/>
<feature type="transmembrane region" description="Helical" evidence="2">
    <location>
        <begin position="38"/>
        <end position="67"/>
    </location>
</feature>
<name>A0A0F4YNQ6_RASE3</name>